<sequence>MPADGAENPDLSQILTPNLYSEVLKLSFPWDGSFDSKFACKFYFVGEPNVSQKCFDAFHSRATKPISSLCPETPDVRQYLPDPKEPNYPEHALGLIMLLDQIPRRIYRGFDMRYTNTFFDPICLKLTKDLVAANALPDSIEEWQKLGYSFDDAMIRKLHSYTPLVHSEDLTNHDLMKEKTEKMRKEVEEHYGLRDPARDTMDQDAQDPKLFYNLIRGGPPLDGSAADFFFYFFRVFDAHRPIISEYGWYPYRNGVMGRETTAREKEFVEATEGFGTAGLSDPDAEQLKKQMKDGVWDELSDRGPQ</sequence>
<reference evidence="2 3" key="1">
    <citation type="submission" date="2024-02" db="EMBL/GenBank/DDBJ databases">
        <title>A draft genome for the cacao thread blight pathogen Marasmius crinis-equi.</title>
        <authorList>
            <person name="Cohen S.P."/>
            <person name="Baruah I.K."/>
            <person name="Amoako-Attah I."/>
            <person name="Bukari Y."/>
            <person name="Meinhardt L.W."/>
            <person name="Bailey B.A."/>
        </authorList>
    </citation>
    <scope>NUCLEOTIDE SEQUENCE [LARGE SCALE GENOMIC DNA]</scope>
    <source>
        <strain evidence="2 3">GH-76</strain>
    </source>
</reference>
<name>A0ABR3FNI2_9AGAR</name>
<dbReference type="InterPro" id="IPR011990">
    <property type="entry name" value="TPR-like_helical_dom_sf"/>
</dbReference>
<keyword evidence="3" id="KW-1185">Reference proteome</keyword>
<dbReference type="EMBL" id="JBAHYK010000185">
    <property type="protein sequence ID" value="KAL0576988.1"/>
    <property type="molecule type" value="Genomic_DNA"/>
</dbReference>
<protein>
    <submittedName>
        <fullName evidence="2">Uncharacterized protein</fullName>
    </submittedName>
</protein>
<organism evidence="2 3">
    <name type="scientific">Marasmius crinis-equi</name>
    <dbReference type="NCBI Taxonomy" id="585013"/>
    <lineage>
        <taxon>Eukaryota</taxon>
        <taxon>Fungi</taxon>
        <taxon>Dikarya</taxon>
        <taxon>Basidiomycota</taxon>
        <taxon>Agaricomycotina</taxon>
        <taxon>Agaricomycetes</taxon>
        <taxon>Agaricomycetidae</taxon>
        <taxon>Agaricales</taxon>
        <taxon>Marasmiineae</taxon>
        <taxon>Marasmiaceae</taxon>
        <taxon>Marasmius</taxon>
    </lineage>
</organism>
<dbReference type="InterPro" id="IPR010323">
    <property type="entry name" value="DUF924"/>
</dbReference>
<dbReference type="Proteomes" id="UP001465976">
    <property type="component" value="Unassembled WGS sequence"/>
</dbReference>
<dbReference type="Gene3D" id="1.25.40.10">
    <property type="entry name" value="Tetratricopeptide repeat domain"/>
    <property type="match status" value="1"/>
</dbReference>
<dbReference type="Pfam" id="PF06041">
    <property type="entry name" value="DUF924"/>
    <property type="match status" value="1"/>
</dbReference>
<feature type="compositionally biased region" description="Basic and acidic residues" evidence="1">
    <location>
        <begin position="285"/>
        <end position="305"/>
    </location>
</feature>
<comment type="caution">
    <text evidence="2">The sequence shown here is derived from an EMBL/GenBank/DDBJ whole genome shotgun (WGS) entry which is preliminary data.</text>
</comment>
<evidence type="ECO:0000313" key="3">
    <source>
        <dbReference type="Proteomes" id="UP001465976"/>
    </source>
</evidence>
<feature type="region of interest" description="Disordered" evidence="1">
    <location>
        <begin position="274"/>
        <end position="305"/>
    </location>
</feature>
<dbReference type="SUPFAM" id="SSF48452">
    <property type="entry name" value="TPR-like"/>
    <property type="match status" value="1"/>
</dbReference>
<dbReference type="Gene3D" id="1.20.58.320">
    <property type="entry name" value="TPR-like"/>
    <property type="match status" value="1"/>
</dbReference>
<accession>A0ABR3FNI2</accession>
<proteinExistence type="predicted"/>
<evidence type="ECO:0000256" key="1">
    <source>
        <dbReference type="SAM" id="MobiDB-lite"/>
    </source>
</evidence>
<evidence type="ECO:0000313" key="2">
    <source>
        <dbReference type="EMBL" id="KAL0576988.1"/>
    </source>
</evidence>
<gene>
    <name evidence="2" type="ORF">V5O48_004998</name>
</gene>